<name>A0ABT8DYD4_9BURK</name>
<comment type="caution">
    <text evidence="1">The sequence shown here is derived from an EMBL/GenBank/DDBJ whole genome shotgun (WGS) entry which is preliminary data.</text>
</comment>
<keyword evidence="2" id="KW-1185">Reference proteome</keyword>
<proteinExistence type="predicted"/>
<organism evidence="1 2">
    <name type="scientific">Roseateles violae</name>
    <dbReference type="NCBI Taxonomy" id="3058042"/>
    <lineage>
        <taxon>Bacteria</taxon>
        <taxon>Pseudomonadati</taxon>
        <taxon>Pseudomonadota</taxon>
        <taxon>Betaproteobacteria</taxon>
        <taxon>Burkholderiales</taxon>
        <taxon>Sphaerotilaceae</taxon>
        <taxon>Roseateles</taxon>
    </lineage>
</organism>
<evidence type="ECO:0000313" key="2">
    <source>
        <dbReference type="Proteomes" id="UP001228044"/>
    </source>
</evidence>
<dbReference type="EMBL" id="JAUHHC010000005">
    <property type="protein sequence ID" value="MDN3922336.1"/>
    <property type="molecule type" value="Genomic_DNA"/>
</dbReference>
<protein>
    <submittedName>
        <fullName evidence="1">Uncharacterized protein</fullName>
    </submittedName>
</protein>
<dbReference type="RefSeq" id="WP_290360640.1">
    <property type="nucleotide sequence ID" value="NZ_JAUHHC010000005.1"/>
</dbReference>
<reference evidence="1 2" key="1">
    <citation type="submission" date="2023-06" db="EMBL/GenBank/DDBJ databases">
        <title>Pelomonas sp. PFR6 16S ribosomal RNA gene Genome sequencing and assembly.</title>
        <authorList>
            <person name="Woo H."/>
        </authorList>
    </citation>
    <scope>NUCLEOTIDE SEQUENCE [LARGE SCALE GENOMIC DNA]</scope>
    <source>
        <strain evidence="1 2">PFR6</strain>
    </source>
</reference>
<gene>
    <name evidence="1" type="ORF">QWJ38_18755</name>
</gene>
<accession>A0ABT8DYD4</accession>
<dbReference type="Proteomes" id="UP001228044">
    <property type="component" value="Unassembled WGS sequence"/>
</dbReference>
<evidence type="ECO:0000313" key="1">
    <source>
        <dbReference type="EMBL" id="MDN3922336.1"/>
    </source>
</evidence>
<sequence>MASPHPAAPASFATRETTVDGTAATLREPLSFAGGAACQRLVLMPAGPCAIREDGRSATLIWFDGGRRCELAISLLDLQALLAGGVLRREAAG</sequence>